<gene>
    <name evidence="1" type="ORF">ALO94_05036</name>
</gene>
<name>A0A0Q0BVH7_PSESX</name>
<dbReference type="PATRIC" id="fig|264459.3.peg.3056"/>
<protein>
    <submittedName>
        <fullName evidence="1">Uncharacterized protein</fullName>
    </submittedName>
</protein>
<reference evidence="1 2" key="1">
    <citation type="submission" date="2015-09" db="EMBL/GenBank/DDBJ databases">
        <title>Genome announcement of multiple Pseudomonas syringae strains.</title>
        <authorList>
            <person name="Thakur S."/>
            <person name="Wang P.W."/>
            <person name="Gong Y."/>
            <person name="Weir B.S."/>
            <person name="Guttman D.S."/>
        </authorList>
    </citation>
    <scope>NUCLEOTIDE SEQUENCE [LARGE SCALE GENOMIC DNA]</scope>
    <source>
        <strain evidence="1 2">ICMP16929</strain>
    </source>
</reference>
<proteinExistence type="predicted"/>
<evidence type="ECO:0000313" key="2">
    <source>
        <dbReference type="Proteomes" id="UP000050384"/>
    </source>
</evidence>
<comment type="caution">
    <text evidence="1">The sequence shown here is derived from an EMBL/GenBank/DDBJ whole genome shotgun (WGS) entry which is preliminary data.</text>
</comment>
<dbReference type="Proteomes" id="UP000050384">
    <property type="component" value="Unassembled WGS sequence"/>
</dbReference>
<accession>A0A0Q0BVH7</accession>
<organism evidence="1 2">
    <name type="scientific">Pseudomonas syringae pv. spinaceae</name>
    <dbReference type="NCBI Taxonomy" id="264459"/>
    <lineage>
        <taxon>Bacteria</taxon>
        <taxon>Pseudomonadati</taxon>
        <taxon>Pseudomonadota</taxon>
        <taxon>Gammaproteobacteria</taxon>
        <taxon>Pseudomonadales</taxon>
        <taxon>Pseudomonadaceae</taxon>
        <taxon>Pseudomonas</taxon>
        <taxon>Pseudomonas syringae</taxon>
    </lineage>
</organism>
<evidence type="ECO:0000313" key="1">
    <source>
        <dbReference type="EMBL" id="KPY82354.1"/>
    </source>
</evidence>
<dbReference type="AlphaFoldDB" id="A0A0Q0BVH7"/>
<sequence length="44" mass="4762">MHQWTASAAQSWVAVRGDYKRHGEKGQFSASLSADTPGGRCGLR</sequence>
<dbReference type="EMBL" id="LJRI01000954">
    <property type="protein sequence ID" value="KPY82354.1"/>
    <property type="molecule type" value="Genomic_DNA"/>
</dbReference>